<sequence length="167" mass="18041">MKITLHLGISVDGFIAKPNGDSDWVAPADEVLFKNRAKEAGCLVVGKRTFEQYQGTIYTVDGVINIILTSKPDPKITNVLSATSPIAAVELAKEKGCADVLIAGGTRTSTAFLEANLIDEILFSVHPLILGQGMKPFEGGIFEKSVKLLDSRNLEDGLVELHYEVLK</sequence>
<reference evidence="2" key="1">
    <citation type="submission" date="2020-07" db="EMBL/GenBank/DDBJ databases">
        <title>Huge and variable diversity of episymbiotic CPR bacteria and DPANN archaea in groundwater ecosystems.</title>
        <authorList>
            <person name="He C.Y."/>
            <person name="Keren R."/>
            <person name="Whittaker M."/>
            <person name="Farag I.F."/>
            <person name="Doudna J."/>
            <person name="Cate J.H.D."/>
            <person name="Banfield J.F."/>
        </authorList>
    </citation>
    <scope>NUCLEOTIDE SEQUENCE</scope>
    <source>
        <strain evidence="2">NC_groundwater_193_Ag_S-0.1um_51_7</strain>
    </source>
</reference>
<dbReference type="Proteomes" id="UP000724148">
    <property type="component" value="Unassembled WGS sequence"/>
</dbReference>
<comment type="caution">
    <text evidence="2">The sequence shown here is derived from an EMBL/GenBank/DDBJ whole genome shotgun (WGS) entry which is preliminary data.</text>
</comment>
<dbReference type="GO" id="GO:0008703">
    <property type="term" value="F:5-amino-6-(5-phosphoribosylamino)uracil reductase activity"/>
    <property type="evidence" value="ECO:0007669"/>
    <property type="project" value="InterPro"/>
</dbReference>
<dbReference type="InterPro" id="IPR002734">
    <property type="entry name" value="RibDG_C"/>
</dbReference>
<dbReference type="PANTHER" id="PTHR38011">
    <property type="entry name" value="DIHYDROFOLATE REDUCTASE FAMILY PROTEIN (AFU_ORTHOLOGUE AFUA_8G06820)"/>
    <property type="match status" value="1"/>
</dbReference>
<evidence type="ECO:0000313" key="3">
    <source>
        <dbReference type="Proteomes" id="UP000724148"/>
    </source>
</evidence>
<dbReference type="SUPFAM" id="SSF53597">
    <property type="entry name" value="Dihydrofolate reductase-like"/>
    <property type="match status" value="1"/>
</dbReference>
<dbReference type="EMBL" id="JACOZA010000007">
    <property type="protein sequence ID" value="MBI2096634.1"/>
    <property type="molecule type" value="Genomic_DNA"/>
</dbReference>
<evidence type="ECO:0000313" key="2">
    <source>
        <dbReference type="EMBL" id="MBI2096634.1"/>
    </source>
</evidence>
<feature type="domain" description="Bacterial bifunctional deaminase-reductase C-terminal" evidence="1">
    <location>
        <begin position="2"/>
        <end position="158"/>
    </location>
</feature>
<dbReference type="Pfam" id="PF01872">
    <property type="entry name" value="RibD_C"/>
    <property type="match status" value="1"/>
</dbReference>
<proteinExistence type="predicted"/>
<gene>
    <name evidence="2" type="ORF">HYT40_00535</name>
</gene>
<dbReference type="GO" id="GO:0009231">
    <property type="term" value="P:riboflavin biosynthetic process"/>
    <property type="evidence" value="ECO:0007669"/>
    <property type="project" value="InterPro"/>
</dbReference>
<dbReference type="Gene3D" id="3.40.430.10">
    <property type="entry name" value="Dihydrofolate Reductase, subunit A"/>
    <property type="match status" value="1"/>
</dbReference>
<dbReference type="InterPro" id="IPR050765">
    <property type="entry name" value="Riboflavin_Biosynth_HTPR"/>
</dbReference>
<name>A0A931SCN6_9BACT</name>
<organism evidence="2 3">
    <name type="scientific">Candidatus Sungiibacteriota bacterium</name>
    <dbReference type="NCBI Taxonomy" id="2750080"/>
    <lineage>
        <taxon>Bacteria</taxon>
        <taxon>Candidatus Sungiibacteriota</taxon>
    </lineage>
</organism>
<dbReference type="AlphaFoldDB" id="A0A931SCN6"/>
<evidence type="ECO:0000259" key="1">
    <source>
        <dbReference type="Pfam" id="PF01872"/>
    </source>
</evidence>
<dbReference type="InterPro" id="IPR024072">
    <property type="entry name" value="DHFR-like_dom_sf"/>
</dbReference>
<accession>A0A931SCN6</accession>
<protein>
    <submittedName>
        <fullName evidence="2">Dihydrofolate reductase</fullName>
    </submittedName>
</protein>
<dbReference type="PANTHER" id="PTHR38011:SF11">
    <property type="entry name" value="2,5-DIAMINO-6-RIBOSYLAMINO-4(3H)-PYRIMIDINONE 5'-PHOSPHATE REDUCTASE"/>
    <property type="match status" value="1"/>
</dbReference>